<keyword evidence="1" id="KW-0732">Signal</keyword>
<keyword evidence="3" id="KW-1185">Reference proteome</keyword>
<protein>
    <submittedName>
        <fullName evidence="2">Uncharacterized protein</fullName>
    </submittedName>
</protein>
<dbReference type="EMBL" id="ML994113">
    <property type="protein sequence ID" value="KAF2198846.1"/>
    <property type="molecule type" value="Genomic_DNA"/>
</dbReference>
<evidence type="ECO:0000313" key="2">
    <source>
        <dbReference type="EMBL" id="KAF2198846.1"/>
    </source>
</evidence>
<feature type="chain" id="PRO_5040299162" evidence="1">
    <location>
        <begin position="22"/>
        <end position="70"/>
    </location>
</feature>
<evidence type="ECO:0000256" key="1">
    <source>
        <dbReference type="SAM" id="SignalP"/>
    </source>
</evidence>
<feature type="signal peptide" evidence="1">
    <location>
        <begin position="1"/>
        <end position="21"/>
    </location>
</feature>
<dbReference type="Proteomes" id="UP000799536">
    <property type="component" value="Unassembled WGS sequence"/>
</dbReference>
<name>A0A9P4MQ14_9PLEO</name>
<organism evidence="2 3">
    <name type="scientific">Delitschia confertaspora ATCC 74209</name>
    <dbReference type="NCBI Taxonomy" id="1513339"/>
    <lineage>
        <taxon>Eukaryota</taxon>
        <taxon>Fungi</taxon>
        <taxon>Dikarya</taxon>
        <taxon>Ascomycota</taxon>
        <taxon>Pezizomycotina</taxon>
        <taxon>Dothideomycetes</taxon>
        <taxon>Pleosporomycetidae</taxon>
        <taxon>Pleosporales</taxon>
        <taxon>Delitschiaceae</taxon>
        <taxon>Delitschia</taxon>
    </lineage>
</organism>
<sequence>MYMIGVALMAGWITWRRVWVGANLIPLQASTSPIFSYGYTKDSNEADWKKLKHKGGCSGGSLEITRARTG</sequence>
<evidence type="ECO:0000313" key="3">
    <source>
        <dbReference type="Proteomes" id="UP000799536"/>
    </source>
</evidence>
<comment type="caution">
    <text evidence="2">The sequence shown here is derived from an EMBL/GenBank/DDBJ whole genome shotgun (WGS) entry which is preliminary data.</text>
</comment>
<reference evidence="2" key="1">
    <citation type="journal article" date="2020" name="Stud. Mycol.">
        <title>101 Dothideomycetes genomes: a test case for predicting lifestyles and emergence of pathogens.</title>
        <authorList>
            <person name="Haridas S."/>
            <person name="Albert R."/>
            <person name="Binder M."/>
            <person name="Bloem J."/>
            <person name="Labutti K."/>
            <person name="Salamov A."/>
            <person name="Andreopoulos B."/>
            <person name="Baker S."/>
            <person name="Barry K."/>
            <person name="Bills G."/>
            <person name="Bluhm B."/>
            <person name="Cannon C."/>
            <person name="Castanera R."/>
            <person name="Culley D."/>
            <person name="Daum C."/>
            <person name="Ezra D."/>
            <person name="Gonzalez J."/>
            <person name="Henrissat B."/>
            <person name="Kuo A."/>
            <person name="Liang C."/>
            <person name="Lipzen A."/>
            <person name="Lutzoni F."/>
            <person name="Magnuson J."/>
            <person name="Mondo S."/>
            <person name="Nolan M."/>
            <person name="Ohm R."/>
            <person name="Pangilinan J."/>
            <person name="Park H.-J."/>
            <person name="Ramirez L."/>
            <person name="Alfaro M."/>
            <person name="Sun H."/>
            <person name="Tritt A."/>
            <person name="Yoshinaga Y."/>
            <person name="Zwiers L.-H."/>
            <person name="Turgeon B."/>
            <person name="Goodwin S."/>
            <person name="Spatafora J."/>
            <person name="Crous P."/>
            <person name="Grigoriev I."/>
        </authorList>
    </citation>
    <scope>NUCLEOTIDE SEQUENCE</scope>
    <source>
        <strain evidence="2">ATCC 74209</strain>
    </source>
</reference>
<dbReference type="AlphaFoldDB" id="A0A9P4MQ14"/>
<proteinExistence type="predicted"/>
<gene>
    <name evidence="2" type="ORF">GQ43DRAFT_140195</name>
</gene>
<accession>A0A9P4MQ14</accession>